<keyword evidence="1" id="KW-0732">Signal</keyword>
<evidence type="ECO:0000313" key="2">
    <source>
        <dbReference type="EMBL" id="KAK0152478.1"/>
    </source>
</evidence>
<evidence type="ECO:0000313" key="3">
    <source>
        <dbReference type="Proteomes" id="UP001174136"/>
    </source>
</evidence>
<dbReference type="AlphaFoldDB" id="A0AA47P9R2"/>
<name>A0AA47P9R2_MERPO</name>
<comment type="caution">
    <text evidence="2">The sequence shown here is derived from an EMBL/GenBank/DDBJ whole genome shotgun (WGS) entry which is preliminary data.</text>
</comment>
<accession>A0AA47P9R2</accession>
<evidence type="ECO:0000256" key="1">
    <source>
        <dbReference type="SAM" id="SignalP"/>
    </source>
</evidence>
<proteinExistence type="predicted"/>
<protein>
    <recommendedName>
        <fullName evidence="4">Secreted protein</fullName>
    </recommendedName>
</protein>
<gene>
    <name evidence="2" type="ORF">N1851_006006</name>
</gene>
<feature type="signal peptide" evidence="1">
    <location>
        <begin position="1"/>
        <end position="25"/>
    </location>
</feature>
<reference evidence="2" key="1">
    <citation type="journal article" date="2023" name="Front. Mar. Sci.">
        <title>A new Merluccius polli reference genome to investigate the effects of global change in West African waters.</title>
        <authorList>
            <person name="Mateo J.L."/>
            <person name="Blanco-Fernandez C."/>
            <person name="Garcia-Vazquez E."/>
            <person name="Machado-Schiaffino G."/>
        </authorList>
    </citation>
    <scope>NUCLEOTIDE SEQUENCE</scope>
    <source>
        <strain evidence="2">C29</strain>
        <tissue evidence="2">Fin</tissue>
    </source>
</reference>
<keyword evidence="3" id="KW-1185">Reference proteome</keyword>
<dbReference type="EMBL" id="JAOPHQ010000992">
    <property type="protein sequence ID" value="KAK0152478.1"/>
    <property type="molecule type" value="Genomic_DNA"/>
</dbReference>
<feature type="chain" id="PRO_5041204657" description="Secreted protein" evidence="1">
    <location>
        <begin position="26"/>
        <end position="68"/>
    </location>
</feature>
<evidence type="ECO:0008006" key="4">
    <source>
        <dbReference type="Google" id="ProtNLM"/>
    </source>
</evidence>
<organism evidence="2 3">
    <name type="scientific">Merluccius polli</name>
    <name type="common">Benguela hake</name>
    <name type="synonym">Merluccius cadenati</name>
    <dbReference type="NCBI Taxonomy" id="89951"/>
    <lineage>
        <taxon>Eukaryota</taxon>
        <taxon>Metazoa</taxon>
        <taxon>Chordata</taxon>
        <taxon>Craniata</taxon>
        <taxon>Vertebrata</taxon>
        <taxon>Euteleostomi</taxon>
        <taxon>Actinopterygii</taxon>
        <taxon>Neopterygii</taxon>
        <taxon>Teleostei</taxon>
        <taxon>Neoteleostei</taxon>
        <taxon>Acanthomorphata</taxon>
        <taxon>Zeiogadaria</taxon>
        <taxon>Gadariae</taxon>
        <taxon>Gadiformes</taxon>
        <taxon>Gadoidei</taxon>
        <taxon>Merlucciidae</taxon>
        <taxon>Merluccius</taxon>
    </lineage>
</organism>
<dbReference type="Proteomes" id="UP001174136">
    <property type="component" value="Unassembled WGS sequence"/>
</dbReference>
<sequence length="68" mass="7606">MQTLVHKTAVVFILLSLVRDFEVQALPVPGELSGLLVRTRRSLLWRWNSLKPSAFAVGFALVAEQTVE</sequence>